<organism evidence="2 3">
    <name type="scientific">Araneus ventricosus</name>
    <name type="common">Orbweaver spider</name>
    <name type="synonym">Epeira ventricosa</name>
    <dbReference type="NCBI Taxonomy" id="182803"/>
    <lineage>
        <taxon>Eukaryota</taxon>
        <taxon>Metazoa</taxon>
        <taxon>Ecdysozoa</taxon>
        <taxon>Arthropoda</taxon>
        <taxon>Chelicerata</taxon>
        <taxon>Arachnida</taxon>
        <taxon>Araneae</taxon>
        <taxon>Araneomorphae</taxon>
        <taxon>Entelegynae</taxon>
        <taxon>Araneoidea</taxon>
        <taxon>Araneidae</taxon>
        <taxon>Araneus</taxon>
    </lineage>
</organism>
<accession>A0A4Y2NCR6</accession>
<keyword evidence="3" id="KW-1185">Reference proteome</keyword>
<evidence type="ECO:0000313" key="3">
    <source>
        <dbReference type="Proteomes" id="UP000499080"/>
    </source>
</evidence>
<dbReference type="AlphaFoldDB" id="A0A4Y2NCR6"/>
<dbReference type="EMBL" id="BGPR01127103">
    <property type="protein sequence ID" value="GBN36429.1"/>
    <property type="molecule type" value="Genomic_DNA"/>
</dbReference>
<dbReference type="Proteomes" id="UP000499080">
    <property type="component" value="Unassembled WGS sequence"/>
</dbReference>
<comment type="caution">
    <text evidence="2">The sequence shown here is derived from an EMBL/GenBank/DDBJ whole genome shotgun (WGS) entry which is preliminary data.</text>
</comment>
<protein>
    <submittedName>
        <fullName evidence="2">Uncharacterized protein</fullName>
    </submittedName>
</protein>
<sequence length="73" mass="8068">MAKSNENCLGAVEMFEFSPVRILIQRISQKTEMPSCVRESDSLAQKRKPQDGGGSEALSGEQDGVPLWEVSRK</sequence>
<reference evidence="2 3" key="1">
    <citation type="journal article" date="2019" name="Sci. Rep.">
        <title>Orb-weaving spider Araneus ventricosus genome elucidates the spidroin gene catalogue.</title>
        <authorList>
            <person name="Kono N."/>
            <person name="Nakamura H."/>
            <person name="Ohtoshi R."/>
            <person name="Moran D.A.P."/>
            <person name="Shinohara A."/>
            <person name="Yoshida Y."/>
            <person name="Fujiwara M."/>
            <person name="Mori M."/>
            <person name="Tomita M."/>
            <person name="Arakawa K."/>
        </authorList>
    </citation>
    <scope>NUCLEOTIDE SEQUENCE [LARGE SCALE GENOMIC DNA]</scope>
</reference>
<evidence type="ECO:0000256" key="1">
    <source>
        <dbReference type="SAM" id="MobiDB-lite"/>
    </source>
</evidence>
<gene>
    <name evidence="2" type="ORF">AVEN_228645_1</name>
</gene>
<name>A0A4Y2NCR6_ARAVE</name>
<proteinExistence type="predicted"/>
<evidence type="ECO:0000313" key="2">
    <source>
        <dbReference type="EMBL" id="GBN36429.1"/>
    </source>
</evidence>
<feature type="non-terminal residue" evidence="2">
    <location>
        <position position="73"/>
    </location>
</feature>
<feature type="region of interest" description="Disordered" evidence="1">
    <location>
        <begin position="30"/>
        <end position="73"/>
    </location>
</feature>